<dbReference type="OrthoDB" id="2013972at2759"/>
<proteinExistence type="predicted"/>
<dbReference type="EMBL" id="NAJP01000047">
    <property type="protein sequence ID" value="TKA38081.1"/>
    <property type="molecule type" value="Genomic_DNA"/>
</dbReference>
<reference evidence="1 2" key="1">
    <citation type="submission" date="2017-03" db="EMBL/GenBank/DDBJ databases">
        <title>Genomes of endolithic fungi from Antarctica.</title>
        <authorList>
            <person name="Coleine C."/>
            <person name="Masonjones S."/>
            <person name="Stajich J.E."/>
        </authorList>
    </citation>
    <scope>NUCLEOTIDE SEQUENCE [LARGE SCALE GENOMIC DNA]</scope>
    <source>
        <strain evidence="1 2">CCFEE 5311</strain>
    </source>
</reference>
<accession>A0A4U0UQ59</accession>
<dbReference type="Proteomes" id="UP000310066">
    <property type="component" value="Unassembled WGS sequence"/>
</dbReference>
<gene>
    <name evidence="1" type="ORF">B0A54_11095</name>
</gene>
<dbReference type="AlphaFoldDB" id="A0A4U0UQ59"/>
<evidence type="ECO:0000313" key="2">
    <source>
        <dbReference type="Proteomes" id="UP000310066"/>
    </source>
</evidence>
<protein>
    <recommendedName>
        <fullName evidence="3">Methyltransferase type 11 domain-containing protein</fullName>
    </recommendedName>
</protein>
<sequence>MLSLIRPLYRPLPLIGLSTTGLLLAATYSSSSRPATPATMTSSTTPWPVKQYTPRHQTWPYTPSDFTRQDPSPDSSFYSSPRFVTHIDDAAISTLRSYYDAVLPRQGRILDFCSSWVSHYPPAVETAAAKGELQVIGLGMNEAELEANKVLNAGRVLVDLNVNPDIAAALREAKLLPASSSSSPSNNEESLLDASTNVVSTDYLTAPLPVLTSLHALTKPGGKVHLVISNRCFPTKAVNRWLRVSEEERLLMIGDYLHFAGWAEIEIVELSNGRLEESGQAKGGLQGWMGWMGGGGRDPLWVVRGTKR</sequence>
<dbReference type="PANTHER" id="PTHR43036">
    <property type="entry name" value="OSJNBB0011N17.9 PROTEIN"/>
    <property type="match status" value="1"/>
</dbReference>
<evidence type="ECO:0008006" key="3">
    <source>
        <dbReference type="Google" id="ProtNLM"/>
    </source>
</evidence>
<comment type="caution">
    <text evidence="1">The sequence shown here is derived from an EMBL/GenBank/DDBJ whole genome shotgun (WGS) entry which is preliminary data.</text>
</comment>
<name>A0A4U0UQ59_9PEZI</name>
<dbReference type="PANTHER" id="PTHR43036:SF2">
    <property type="entry name" value="OS04G0481300 PROTEIN"/>
    <property type="match status" value="1"/>
</dbReference>
<evidence type="ECO:0000313" key="1">
    <source>
        <dbReference type="EMBL" id="TKA38081.1"/>
    </source>
</evidence>
<organism evidence="1 2">
    <name type="scientific">Friedmanniomyces endolithicus</name>
    <dbReference type="NCBI Taxonomy" id="329885"/>
    <lineage>
        <taxon>Eukaryota</taxon>
        <taxon>Fungi</taxon>
        <taxon>Dikarya</taxon>
        <taxon>Ascomycota</taxon>
        <taxon>Pezizomycotina</taxon>
        <taxon>Dothideomycetes</taxon>
        <taxon>Dothideomycetidae</taxon>
        <taxon>Mycosphaerellales</taxon>
        <taxon>Teratosphaeriaceae</taxon>
        <taxon>Friedmanniomyces</taxon>
    </lineage>
</organism>